<proteinExistence type="predicted"/>
<evidence type="ECO:0000313" key="1">
    <source>
        <dbReference type="EMBL" id="CEG57779.1"/>
    </source>
</evidence>
<keyword evidence="2" id="KW-1185">Reference proteome</keyword>
<organism evidence="1 2">
    <name type="scientific">Legionella fallonii LLAP-10</name>
    <dbReference type="NCBI Taxonomy" id="1212491"/>
    <lineage>
        <taxon>Bacteria</taxon>
        <taxon>Pseudomonadati</taxon>
        <taxon>Pseudomonadota</taxon>
        <taxon>Gammaproteobacteria</taxon>
        <taxon>Legionellales</taxon>
        <taxon>Legionellaceae</taxon>
        <taxon>Legionella</taxon>
    </lineage>
</organism>
<dbReference type="InterPro" id="IPR009241">
    <property type="entry name" value="HigB-like"/>
</dbReference>
<dbReference type="HOGENOM" id="CLU_1989870_0_0_6"/>
<dbReference type="STRING" id="1212491.LFA_2408"/>
<protein>
    <recommendedName>
        <fullName evidence="3">Type II toxin-antitoxin system RelE/ParE family toxin</fullName>
    </recommendedName>
</protein>
<evidence type="ECO:0000313" key="2">
    <source>
        <dbReference type="Proteomes" id="UP000032430"/>
    </source>
</evidence>
<dbReference type="AlphaFoldDB" id="A0A098G725"/>
<dbReference type="EMBL" id="LN614827">
    <property type="protein sequence ID" value="CEG57779.1"/>
    <property type="molecule type" value="Genomic_DNA"/>
</dbReference>
<accession>A0A098G725</accession>
<dbReference type="Proteomes" id="UP000032430">
    <property type="component" value="Chromosome I"/>
</dbReference>
<name>A0A098G725_9GAMM</name>
<reference evidence="2" key="1">
    <citation type="submission" date="2014-09" db="EMBL/GenBank/DDBJ databases">
        <authorList>
            <person name="Gomez-Valero L."/>
        </authorList>
    </citation>
    <scope>NUCLEOTIDE SEQUENCE [LARGE SCALE GENOMIC DNA]</scope>
    <source>
        <strain evidence="2">ATCC700992</strain>
    </source>
</reference>
<gene>
    <name evidence="1" type="ORF">LFA_2408</name>
</gene>
<dbReference type="Pfam" id="PF05973">
    <property type="entry name" value="Gp49"/>
    <property type="match status" value="1"/>
</dbReference>
<dbReference type="RefSeq" id="WP_045096217.1">
    <property type="nucleotide sequence ID" value="NZ_LN614827.1"/>
</dbReference>
<dbReference type="OrthoDB" id="9789104at2"/>
<dbReference type="KEGG" id="lfa:LFA_2408"/>
<evidence type="ECO:0008006" key="3">
    <source>
        <dbReference type="Google" id="ProtNLM"/>
    </source>
</evidence>
<sequence length="129" mass="15537">MTNEINYIAYEGNEYTIEWYFDAKQQSEALDYYNSLNKDERIQLLKLLKRMGDAGVIKDITKFRNEGDKIYAFKPQPDRFLCFFYEGKKIIITNGYRKKQQKLPLKEKENAVDKRDDYINRIKTGDYYE</sequence>